<dbReference type="FunCoup" id="A0A803J888">
    <property type="interactions" value="1175"/>
</dbReference>
<evidence type="ECO:0000256" key="5">
    <source>
        <dbReference type="ARBA" id="ARBA00022927"/>
    </source>
</evidence>
<feature type="region of interest" description="Disordered" evidence="10">
    <location>
        <begin position="81"/>
        <end position="100"/>
    </location>
</feature>
<dbReference type="GO" id="GO:0016192">
    <property type="term" value="P:vesicle-mediated transport"/>
    <property type="evidence" value="ECO:0007669"/>
    <property type="project" value="InterPro"/>
</dbReference>
<dbReference type="GO" id="GO:0005737">
    <property type="term" value="C:cytoplasm"/>
    <property type="evidence" value="ECO:0007669"/>
    <property type="project" value="UniProtKB-ARBA"/>
</dbReference>
<evidence type="ECO:0000313" key="11">
    <source>
        <dbReference type="Ensembl" id="ENSXETP00000104089"/>
    </source>
</evidence>
<evidence type="ECO:0000256" key="7">
    <source>
        <dbReference type="ARBA" id="ARBA00023136"/>
    </source>
</evidence>
<evidence type="ECO:0000256" key="4">
    <source>
        <dbReference type="ARBA" id="ARBA00022692"/>
    </source>
</evidence>
<evidence type="ECO:0000256" key="3">
    <source>
        <dbReference type="ARBA" id="ARBA00022448"/>
    </source>
</evidence>
<dbReference type="GO" id="GO:0015031">
    <property type="term" value="P:protein transport"/>
    <property type="evidence" value="ECO:0007669"/>
    <property type="project" value="UniProtKB-KW"/>
</dbReference>
<dbReference type="Ensembl" id="ENSXETT00000120752">
    <property type="protein sequence ID" value="ENSXETP00000104089"/>
    <property type="gene ID" value="ENSXETG00000045709"/>
</dbReference>
<comment type="similarity">
    <text evidence="8 9">Belongs to the SFT2 family.</text>
</comment>
<evidence type="ECO:0000256" key="8">
    <source>
        <dbReference type="ARBA" id="ARBA00025800"/>
    </source>
</evidence>
<feature type="transmembrane region" description="Helical" evidence="9">
    <location>
        <begin position="166"/>
        <end position="184"/>
    </location>
</feature>
<dbReference type="GeneTree" id="ENSGT00390000018525"/>
<name>A0A803J888_XENTR</name>
<evidence type="ECO:0000256" key="2">
    <source>
        <dbReference type="ARBA" id="ARBA00004141"/>
    </source>
</evidence>
<feature type="transmembrane region" description="Helical" evidence="9">
    <location>
        <begin position="219"/>
        <end position="240"/>
    </location>
</feature>
<keyword evidence="5 9" id="KW-0653">Protein transport</keyword>
<protein>
    <recommendedName>
        <fullName evidence="9">Vesicle transport protein</fullName>
    </recommendedName>
</protein>
<reference evidence="11" key="1">
    <citation type="journal article" date="2010" name="Science">
        <title>The genome of the Western clawed frog Xenopus tropicalis.</title>
        <authorList>
            <person name="Hellsten U."/>
            <person name="Harland R.M."/>
            <person name="Gilchrist M.J."/>
            <person name="Hendrix D."/>
            <person name="Jurka J."/>
            <person name="Kapitonov V."/>
            <person name="Ovcharenko I."/>
            <person name="Putnam N.H."/>
            <person name="Shu S."/>
            <person name="Taher L."/>
            <person name="Blitz I.L."/>
            <person name="Blumberg B."/>
            <person name="Dichmann D.S."/>
            <person name="Dubchak I."/>
            <person name="Amaya E."/>
            <person name="Detter J.C."/>
            <person name="Fletcher R."/>
            <person name="Gerhard D.S."/>
            <person name="Goodstein D."/>
            <person name="Graves T."/>
            <person name="Grigoriev I.V."/>
            <person name="Grimwood J."/>
            <person name="Kawashima T."/>
            <person name="Lindquist E."/>
            <person name="Lucas S.M."/>
            <person name="Mead P.E."/>
            <person name="Mitros T."/>
            <person name="Ogino H."/>
            <person name="Ohta Y."/>
            <person name="Poliakov A.V."/>
            <person name="Pollet N."/>
            <person name="Robert J."/>
            <person name="Salamov A."/>
            <person name="Sater A.K."/>
            <person name="Schmutz J."/>
            <person name="Terry A."/>
            <person name="Vize P.D."/>
            <person name="Warren W.C."/>
            <person name="Wells D."/>
            <person name="Wills A."/>
            <person name="Wilson R.K."/>
            <person name="Zimmerman L.B."/>
            <person name="Zorn A.M."/>
            <person name="Grainger R."/>
            <person name="Grammer T."/>
            <person name="Khokha M.K."/>
            <person name="Richardson P.M."/>
            <person name="Rokhsar D.S."/>
        </authorList>
    </citation>
    <scope>NUCLEOTIDE SEQUENCE [LARGE SCALE GENOMIC DNA]</scope>
    <source>
        <strain evidence="11">Nigerian</strain>
    </source>
</reference>
<proteinExistence type="inferred from homology"/>
<keyword evidence="4 9" id="KW-0812">Transmembrane</keyword>
<accession>A0A803J888</accession>
<dbReference type="InterPro" id="IPR007305">
    <property type="entry name" value="Vesicle_transpt_Got1/SFT2"/>
</dbReference>
<comment type="function">
    <text evidence="1 9">May be involved in fusion of retrograde transport vesicles derived from an endocytic compartment with the Golgi complex.</text>
</comment>
<dbReference type="PANTHER" id="PTHR23137">
    <property type="entry name" value="VESICLE TRANSPORT PROTEIN-RELATED"/>
    <property type="match status" value="1"/>
</dbReference>
<evidence type="ECO:0000256" key="9">
    <source>
        <dbReference type="RuleBase" id="RU363111"/>
    </source>
</evidence>
<evidence type="ECO:0000256" key="6">
    <source>
        <dbReference type="ARBA" id="ARBA00022989"/>
    </source>
</evidence>
<keyword evidence="3 9" id="KW-0813">Transport</keyword>
<feature type="compositionally biased region" description="Low complexity" evidence="10">
    <location>
        <begin position="81"/>
        <end position="99"/>
    </location>
</feature>
<dbReference type="AlphaFoldDB" id="A0A803J888"/>
<evidence type="ECO:0000256" key="10">
    <source>
        <dbReference type="SAM" id="MobiDB-lite"/>
    </source>
</evidence>
<feature type="transmembrane region" description="Helical" evidence="9">
    <location>
        <begin position="135"/>
        <end position="160"/>
    </location>
</feature>
<organism evidence="11">
    <name type="scientific">Xenopus tropicalis</name>
    <name type="common">Western clawed frog</name>
    <name type="synonym">Silurana tropicalis</name>
    <dbReference type="NCBI Taxonomy" id="8364"/>
    <lineage>
        <taxon>Eukaryota</taxon>
        <taxon>Metazoa</taxon>
        <taxon>Chordata</taxon>
        <taxon>Craniata</taxon>
        <taxon>Vertebrata</taxon>
        <taxon>Euteleostomi</taxon>
        <taxon>Amphibia</taxon>
        <taxon>Batrachia</taxon>
        <taxon>Anura</taxon>
        <taxon>Pipoidea</taxon>
        <taxon>Pipidae</taxon>
        <taxon>Xenopodinae</taxon>
        <taxon>Xenopus</taxon>
        <taxon>Silurana</taxon>
    </lineage>
</organism>
<dbReference type="GO" id="GO:0012505">
    <property type="term" value="C:endomembrane system"/>
    <property type="evidence" value="ECO:0007669"/>
    <property type="project" value="UniProtKB-ARBA"/>
</dbReference>
<dbReference type="Pfam" id="PF04178">
    <property type="entry name" value="Got1"/>
    <property type="match status" value="1"/>
</dbReference>
<dbReference type="InParanoid" id="A0A803J888"/>
<reference evidence="11" key="2">
    <citation type="submission" date="2021-03" db="UniProtKB">
        <authorList>
            <consortium name="Ensembl"/>
        </authorList>
    </citation>
    <scope>IDENTIFICATION</scope>
</reference>
<sequence length="268" mass="27857">MRAGLQERCQSIMRAGLQERGQSIMRAGLQERGQSIMRAELRNSQSAAFTSQAPLDDITEPEVGAKMADLARQLQEYVAQSKSGKSGSVPSGAASPPAGERAEPAWKAWIGQHVPTLSALEADPLLPGLSGSQRLAGAGLCVAVAALCFGLSGMYVPILLLRARKFALLWSLGSVLGLAAAALLRGPSRLLREPEPWSLMYLAALGGTLYSALGIRSTGLTVLGAAAQILTAAGLLLGLIPGGALGRRYIGSLCGSMMRRGVAKALPV</sequence>
<feature type="transmembrane region" description="Helical" evidence="9">
    <location>
        <begin position="196"/>
        <end position="213"/>
    </location>
</feature>
<evidence type="ECO:0000256" key="1">
    <source>
        <dbReference type="ARBA" id="ARBA00003566"/>
    </source>
</evidence>
<dbReference type="InterPro" id="IPR011691">
    <property type="entry name" value="Vesicle_transpt_SFT2"/>
</dbReference>
<keyword evidence="7 9" id="KW-0472">Membrane</keyword>
<keyword evidence="6 9" id="KW-1133">Transmembrane helix</keyword>
<dbReference type="PANTHER" id="PTHR23137:SF36">
    <property type="entry name" value="VESICLE TRANSPORT PROTEIN SFT2C"/>
    <property type="match status" value="1"/>
</dbReference>
<comment type="subcellular location">
    <subcellularLocation>
        <location evidence="2 9">Membrane</location>
        <topology evidence="2 9">Multi-pass membrane protein</topology>
    </subcellularLocation>
</comment>
<dbReference type="GO" id="GO:0016020">
    <property type="term" value="C:membrane"/>
    <property type="evidence" value="ECO:0007669"/>
    <property type="project" value="UniProtKB-SubCell"/>
</dbReference>